<dbReference type="EMBL" id="BAAAQX010000087">
    <property type="protein sequence ID" value="GAA2220381.1"/>
    <property type="molecule type" value="Genomic_DNA"/>
</dbReference>
<keyword evidence="2" id="KW-1185">Reference proteome</keyword>
<name>A0ABN3D678_9ACTN</name>
<dbReference type="RefSeq" id="WP_344496643.1">
    <property type="nucleotide sequence ID" value="NZ_BAAAQX010000087.1"/>
</dbReference>
<organism evidence="1 2">
    <name type="scientific">Nonomuraea monospora</name>
    <dbReference type="NCBI Taxonomy" id="568818"/>
    <lineage>
        <taxon>Bacteria</taxon>
        <taxon>Bacillati</taxon>
        <taxon>Actinomycetota</taxon>
        <taxon>Actinomycetes</taxon>
        <taxon>Streptosporangiales</taxon>
        <taxon>Streptosporangiaceae</taxon>
        <taxon>Nonomuraea</taxon>
    </lineage>
</organism>
<sequence length="50" mass="5687">MQESRESLGSAEDELVELEFSPLTPEEADAVDDRVYLLGVHADRHRVIFD</sequence>
<gene>
    <name evidence="1" type="ORF">GCM10009850_122340</name>
</gene>
<evidence type="ECO:0000313" key="1">
    <source>
        <dbReference type="EMBL" id="GAA2220381.1"/>
    </source>
</evidence>
<accession>A0ABN3D678</accession>
<reference evidence="1 2" key="1">
    <citation type="journal article" date="2019" name="Int. J. Syst. Evol. Microbiol.">
        <title>The Global Catalogue of Microorganisms (GCM) 10K type strain sequencing project: providing services to taxonomists for standard genome sequencing and annotation.</title>
        <authorList>
            <consortium name="The Broad Institute Genomics Platform"/>
            <consortium name="The Broad Institute Genome Sequencing Center for Infectious Disease"/>
            <person name="Wu L."/>
            <person name="Ma J."/>
        </authorList>
    </citation>
    <scope>NUCLEOTIDE SEQUENCE [LARGE SCALE GENOMIC DNA]</scope>
    <source>
        <strain evidence="1 2">JCM 16114</strain>
    </source>
</reference>
<dbReference type="Proteomes" id="UP001499843">
    <property type="component" value="Unassembled WGS sequence"/>
</dbReference>
<comment type="caution">
    <text evidence="1">The sequence shown here is derived from an EMBL/GenBank/DDBJ whole genome shotgun (WGS) entry which is preliminary data.</text>
</comment>
<protein>
    <submittedName>
        <fullName evidence="1">Uncharacterized protein</fullName>
    </submittedName>
</protein>
<evidence type="ECO:0000313" key="2">
    <source>
        <dbReference type="Proteomes" id="UP001499843"/>
    </source>
</evidence>
<proteinExistence type="predicted"/>